<organism evidence="1">
    <name type="scientific">Anguilla anguilla</name>
    <name type="common">European freshwater eel</name>
    <name type="synonym">Muraena anguilla</name>
    <dbReference type="NCBI Taxonomy" id="7936"/>
    <lineage>
        <taxon>Eukaryota</taxon>
        <taxon>Metazoa</taxon>
        <taxon>Chordata</taxon>
        <taxon>Craniata</taxon>
        <taxon>Vertebrata</taxon>
        <taxon>Euteleostomi</taxon>
        <taxon>Actinopterygii</taxon>
        <taxon>Neopterygii</taxon>
        <taxon>Teleostei</taxon>
        <taxon>Anguilliformes</taxon>
        <taxon>Anguillidae</taxon>
        <taxon>Anguilla</taxon>
    </lineage>
</organism>
<evidence type="ECO:0000313" key="1">
    <source>
        <dbReference type="EMBL" id="JAH24530.1"/>
    </source>
</evidence>
<sequence length="41" mass="4722">MARLACLIDLPCDRLHACTNNCTHSPICYQNYIQKLYVAHN</sequence>
<reference evidence="1" key="1">
    <citation type="submission" date="2014-11" db="EMBL/GenBank/DDBJ databases">
        <authorList>
            <person name="Amaro Gonzalez C."/>
        </authorList>
    </citation>
    <scope>NUCLEOTIDE SEQUENCE</scope>
</reference>
<dbReference type="EMBL" id="GBXM01084047">
    <property type="protein sequence ID" value="JAH24530.1"/>
    <property type="molecule type" value="Transcribed_RNA"/>
</dbReference>
<proteinExistence type="predicted"/>
<protein>
    <submittedName>
        <fullName evidence="1">Uncharacterized protein</fullName>
    </submittedName>
</protein>
<reference evidence="1" key="2">
    <citation type="journal article" date="2015" name="Fish Shellfish Immunol.">
        <title>Early steps in the European eel (Anguilla anguilla)-Vibrio vulnificus interaction in the gills: Role of the RtxA13 toxin.</title>
        <authorList>
            <person name="Callol A."/>
            <person name="Pajuelo D."/>
            <person name="Ebbesson L."/>
            <person name="Teles M."/>
            <person name="MacKenzie S."/>
            <person name="Amaro C."/>
        </authorList>
    </citation>
    <scope>NUCLEOTIDE SEQUENCE</scope>
</reference>
<dbReference type="AlphaFoldDB" id="A0A0E9R7S8"/>
<accession>A0A0E9R7S8</accession>
<name>A0A0E9R7S8_ANGAN</name>